<accession>A0A371YN00</accession>
<sequence length="174" mass="20210">MNELEQELSQIADFQFVHEHLLTSGQPTAEQLKQIKEYGVDTIINLAFTDANPHLEHEDKICAELGLNYIQIPISWDTPADDQCLFILDMLAHLVQEKMVWVHCAKNMRVSSLIYLYRQYFMDMDMPTAQELMHKIWEPNETWTGLIHAVSLQLQGRKSTLDLQHSLMNADHFA</sequence>
<name>A0A371YN00_9GAMM</name>
<dbReference type="Pfam" id="PF22741">
    <property type="entry name" value="PTP-NADK"/>
    <property type="match status" value="1"/>
</dbReference>
<dbReference type="EMBL" id="JBHRSF010000034">
    <property type="protein sequence ID" value="MFC2995636.1"/>
    <property type="molecule type" value="Genomic_DNA"/>
</dbReference>
<dbReference type="CDD" id="cd14503">
    <property type="entry name" value="PTP-bact"/>
    <property type="match status" value="1"/>
</dbReference>
<reference evidence="2" key="1">
    <citation type="journal article" date="2014" name="Int. J. Syst. Evol. Microbiol.">
        <title>Complete genome of a new Firmicutes species belonging to the dominant human colonic microbiota ('Ruminococcus bicirculans') reveals two chromosomes and a selective capacity to utilize plant glucans.</title>
        <authorList>
            <consortium name="NISC Comparative Sequencing Program"/>
            <person name="Wegmann U."/>
            <person name="Louis P."/>
            <person name="Goesmann A."/>
            <person name="Henrissat B."/>
            <person name="Duncan S.H."/>
            <person name="Flint H.J."/>
        </authorList>
    </citation>
    <scope>NUCLEOTIDE SEQUENCE</scope>
    <source>
        <strain evidence="2">KCTC 62575</strain>
    </source>
</reference>
<gene>
    <name evidence="2" type="ORF">ACFODO_10215</name>
    <name evidence="3" type="ORF">C9E89_014175</name>
</gene>
<proteinExistence type="predicted"/>
<protein>
    <submittedName>
        <fullName evidence="2">Protein tyrosine phosphatase family protein</fullName>
    </submittedName>
</protein>
<reference evidence="3 4" key="2">
    <citation type="submission" date="2018-08" db="EMBL/GenBank/DDBJ databases">
        <title>The draft genome of Acinetobacter sichuanensis strain WCHAc060041.</title>
        <authorList>
            <person name="Qin J."/>
            <person name="Feng Y."/>
            <person name="Zong Z."/>
        </authorList>
    </citation>
    <scope>NUCLEOTIDE SEQUENCE [LARGE SCALE GENOMIC DNA]</scope>
    <source>
        <strain evidence="3 4">WCHAc060041</strain>
    </source>
</reference>
<reference evidence="2" key="4">
    <citation type="submission" date="2024-09" db="EMBL/GenBank/DDBJ databases">
        <authorList>
            <person name="Sun Q."/>
            <person name="Mori K."/>
        </authorList>
    </citation>
    <scope>NUCLEOTIDE SEQUENCE</scope>
    <source>
        <strain evidence="2">KCTC 62575</strain>
    </source>
</reference>
<keyword evidence="5" id="KW-1185">Reference proteome</keyword>
<dbReference type="RefSeq" id="WP_107009015.1">
    <property type="nucleotide sequence ID" value="NZ_JBHRSF010000034.1"/>
</dbReference>
<dbReference type="SUPFAM" id="SSF52799">
    <property type="entry name" value="(Phosphotyrosine protein) phosphatases II"/>
    <property type="match status" value="1"/>
</dbReference>
<evidence type="ECO:0000313" key="4">
    <source>
        <dbReference type="Proteomes" id="UP000240957"/>
    </source>
</evidence>
<dbReference type="Gene3D" id="3.90.190.10">
    <property type="entry name" value="Protein tyrosine phosphatase superfamily"/>
    <property type="match status" value="1"/>
</dbReference>
<dbReference type="Proteomes" id="UP001595455">
    <property type="component" value="Unassembled WGS sequence"/>
</dbReference>
<evidence type="ECO:0000313" key="2">
    <source>
        <dbReference type="EMBL" id="MFC2995636.1"/>
    </source>
</evidence>
<evidence type="ECO:0000313" key="3">
    <source>
        <dbReference type="EMBL" id="RFC82865.1"/>
    </source>
</evidence>
<evidence type="ECO:0000259" key="1">
    <source>
        <dbReference type="Pfam" id="PF22741"/>
    </source>
</evidence>
<dbReference type="Proteomes" id="UP000240957">
    <property type="component" value="Unassembled WGS sequence"/>
</dbReference>
<dbReference type="EMBL" id="PYIX02000025">
    <property type="protein sequence ID" value="RFC82865.1"/>
    <property type="molecule type" value="Genomic_DNA"/>
</dbReference>
<dbReference type="AlphaFoldDB" id="A0A371YN00"/>
<reference evidence="5" key="3">
    <citation type="journal article" date="2019" name="Int. J. Syst. Evol. Microbiol.">
        <title>The Global Catalogue of Microorganisms (GCM) 10K type strain sequencing project: providing services to taxonomists for standard genome sequencing and annotation.</title>
        <authorList>
            <consortium name="The Broad Institute Genomics Platform"/>
            <consortium name="The Broad Institute Genome Sequencing Center for Infectious Disease"/>
            <person name="Wu L."/>
            <person name="Ma J."/>
        </authorList>
    </citation>
    <scope>NUCLEOTIDE SEQUENCE [LARGE SCALE GENOMIC DNA]</scope>
    <source>
        <strain evidence="5">KCTC 62575</strain>
    </source>
</reference>
<organism evidence="3 4">
    <name type="scientific">Acinetobacter sichuanensis</name>
    <dbReference type="NCBI Taxonomy" id="2136183"/>
    <lineage>
        <taxon>Bacteria</taxon>
        <taxon>Pseudomonadati</taxon>
        <taxon>Pseudomonadota</taxon>
        <taxon>Gammaproteobacteria</taxon>
        <taxon>Moraxellales</taxon>
        <taxon>Moraxellaceae</taxon>
        <taxon>Acinetobacter</taxon>
    </lineage>
</organism>
<dbReference type="InterPro" id="IPR029021">
    <property type="entry name" value="Prot-tyrosine_phosphatase-like"/>
</dbReference>
<evidence type="ECO:0000313" key="5">
    <source>
        <dbReference type="Proteomes" id="UP001595455"/>
    </source>
</evidence>
<feature type="domain" description="DSP-PTPase phosphatase fused to NAD+ Kinase" evidence="1">
    <location>
        <begin position="20"/>
        <end position="125"/>
    </location>
</feature>
<dbReference type="OrthoDB" id="7391097at2"/>
<comment type="caution">
    <text evidence="3">The sequence shown here is derived from an EMBL/GenBank/DDBJ whole genome shotgun (WGS) entry which is preliminary data.</text>
</comment>
<dbReference type="InterPro" id="IPR055214">
    <property type="entry name" value="PTP-NADK"/>
</dbReference>